<reference evidence="1 2" key="1">
    <citation type="submission" date="2020-02" db="EMBL/GenBank/DDBJ databases">
        <title>Whole-genome analyses of novel actinobacteria.</title>
        <authorList>
            <person name="Sahin N."/>
            <person name="Tokatli A."/>
        </authorList>
    </citation>
    <scope>NUCLEOTIDE SEQUENCE [LARGE SCALE GENOMIC DNA]</scope>
    <source>
        <strain evidence="1 2">YC419</strain>
    </source>
</reference>
<accession>A0ABX0DYF2</accession>
<protein>
    <submittedName>
        <fullName evidence="1">Uncharacterized protein</fullName>
    </submittedName>
</protein>
<evidence type="ECO:0000313" key="1">
    <source>
        <dbReference type="EMBL" id="NGO46608.1"/>
    </source>
</evidence>
<dbReference type="Proteomes" id="UP001518140">
    <property type="component" value="Unassembled WGS sequence"/>
</dbReference>
<dbReference type="RefSeq" id="WP_165343139.1">
    <property type="nucleotide sequence ID" value="NZ_JAAKZX010000135.1"/>
</dbReference>
<gene>
    <name evidence="1" type="ORF">G6048_32285</name>
</gene>
<sequence length="704" mass="76353">MRIVHVPYLARGLPRSGDAAGRADQAYGSLVRYLNPEWLQASTSAAMHAGQRSLLERVLSALDGSSHLGQNVATLPSALVALIRAQTALESHGSVGQPRWQLLGRVVDAAISSTRQAAGAYRLGGRADLALAETEMVAIASLISQRRDSTPQNQARQAAIQLDRLLVPLSEAIKGWVKPLWTGAVSDRYLAEQMAAEIGLLVALEGRDTTALYTDLVNLISCGAVSADAVKSALWPPNRSHRVTLAVHGTRELRGLATFLPGSQQWGLWVGQEEDKLPTRAPLRKFVRFVGPLEGSAVLVSIRIEAADPGTAARIARRELSEALDHYAAGDRLIDLQLAPTWSVESPSDRHAMGTVRSPGRRTAYPLTGYMPDSLRAAMRAANLARHVDAPMASAALSWSALETTGLAANKVERLARACALQTLRRHLASTHAVLRSAARARLDHQRHAVEMEKVQLKKHETAAHFCAQSDSLNAQAALNTHVELAATARARLERVEMDLQVTETAITSDMAALGAYVTTEGSKEHLKSVDAWLDVLLPAQSGISSCLQAAKDAATDLATRCEGLAAETLSLWRSRLAAPKDLANWLEIQAGTYRSVLEWLYATRNMVIHKGHFTAPSDELTAFAARGVVDMALEFLSNWHTVERARAGRETPAAEVYQRLGDRLTDVITELRRPGAACHSLRVDYLTGPDSTWWITGYLRGTP</sequence>
<organism evidence="1 2">
    <name type="scientific">Streptomyces ureilyticus</name>
    <dbReference type="NCBI Taxonomy" id="1775131"/>
    <lineage>
        <taxon>Bacteria</taxon>
        <taxon>Bacillati</taxon>
        <taxon>Actinomycetota</taxon>
        <taxon>Actinomycetes</taxon>
        <taxon>Kitasatosporales</taxon>
        <taxon>Streptomycetaceae</taxon>
        <taxon>Streptomyces</taxon>
    </lineage>
</organism>
<evidence type="ECO:0000313" key="2">
    <source>
        <dbReference type="Proteomes" id="UP001518140"/>
    </source>
</evidence>
<proteinExistence type="predicted"/>
<name>A0ABX0DYF2_9ACTN</name>
<keyword evidence="2" id="KW-1185">Reference proteome</keyword>
<dbReference type="EMBL" id="JAAKZX010000135">
    <property type="protein sequence ID" value="NGO46608.1"/>
    <property type="molecule type" value="Genomic_DNA"/>
</dbReference>
<comment type="caution">
    <text evidence="1">The sequence shown here is derived from an EMBL/GenBank/DDBJ whole genome shotgun (WGS) entry which is preliminary data.</text>
</comment>